<reference evidence="1" key="1">
    <citation type="submission" date="2018-05" db="EMBL/GenBank/DDBJ databases">
        <authorList>
            <person name="Lanie J.A."/>
            <person name="Ng W.-L."/>
            <person name="Kazmierczak K.M."/>
            <person name="Andrzejewski T.M."/>
            <person name="Davidsen T.M."/>
            <person name="Wayne K.J."/>
            <person name="Tettelin H."/>
            <person name="Glass J.I."/>
            <person name="Rusch D."/>
            <person name="Podicherti R."/>
            <person name="Tsui H.-C.T."/>
            <person name="Winkler M.E."/>
        </authorList>
    </citation>
    <scope>NUCLEOTIDE SEQUENCE</scope>
</reference>
<sequence length="139" mass="15006">MGDGGGDIDDEEMPMFNAEMMVESARFSGYKDAAMALGELIDNSLQAGATKVDVLVAEKQNRVGSRRVWQAHEIAVLDNGCGMDPKLLQRALRFGDGEHHKESDGMGKFGLGLPQASISQAKRIDVWSWTDGIGSAKHA</sequence>
<dbReference type="EMBL" id="UINC01096814">
    <property type="protein sequence ID" value="SVC54014.1"/>
    <property type="molecule type" value="Genomic_DNA"/>
</dbReference>
<organism evidence="1">
    <name type="scientific">marine metagenome</name>
    <dbReference type="NCBI Taxonomy" id="408172"/>
    <lineage>
        <taxon>unclassified sequences</taxon>
        <taxon>metagenomes</taxon>
        <taxon>ecological metagenomes</taxon>
    </lineage>
</organism>
<evidence type="ECO:0008006" key="2">
    <source>
        <dbReference type="Google" id="ProtNLM"/>
    </source>
</evidence>
<dbReference type="Gene3D" id="3.30.565.10">
    <property type="entry name" value="Histidine kinase-like ATPase, C-terminal domain"/>
    <property type="match status" value="1"/>
</dbReference>
<protein>
    <recommendedName>
        <fullName evidence="2">Histidine kinase/HSP90-like ATPase domain-containing protein</fullName>
    </recommendedName>
</protein>
<dbReference type="SUPFAM" id="SSF55874">
    <property type="entry name" value="ATPase domain of HSP90 chaperone/DNA topoisomerase II/histidine kinase"/>
    <property type="match status" value="1"/>
</dbReference>
<dbReference type="AlphaFoldDB" id="A0A382MYG0"/>
<gene>
    <name evidence="1" type="ORF">METZ01_LOCUS306868</name>
</gene>
<accession>A0A382MYG0</accession>
<feature type="non-terminal residue" evidence="1">
    <location>
        <position position="139"/>
    </location>
</feature>
<dbReference type="InterPro" id="IPR036890">
    <property type="entry name" value="HATPase_C_sf"/>
</dbReference>
<dbReference type="Pfam" id="PF13589">
    <property type="entry name" value="HATPase_c_3"/>
    <property type="match status" value="1"/>
</dbReference>
<proteinExistence type="predicted"/>
<name>A0A382MYG0_9ZZZZ</name>
<evidence type="ECO:0000313" key="1">
    <source>
        <dbReference type="EMBL" id="SVC54014.1"/>
    </source>
</evidence>